<gene>
    <name evidence="1" type="ORF">LCGC14_2353910</name>
</gene>
<reference evidence="1" key="1">
    <citation type="journal article" date="2015" name="Nature">
        <title>Complex archaea that bridge the gap between prokaryotes and eukaryotes.</title>
        <authorList>
            <person name="Spang A."/>
            <person name="Saw J.H."/>
            <person name="Jorgensen S.L."/>
            <person name="Zaremba-Niedzwiedzka K."/>
            <person name="Martijn J."/>
            <person name="Lind A.E."/>
            <person name="van Eijk R."/>
            <person name="Schleper C."/>
            <person name="Guy L."/>
            <person name="Ettema T.J."/>
        </authorList>
    </citation>
    <scope>NUCLEOTIDE SEQUENCE</scope>
</reference>
<feature type="non-terminal residue" evidence="1">
    <location>
        <position position="49"/>
    </location>
</feature>
<accession>A0A0F9C899</accession>
<dbReference type="EMBL" id="LAZR01034327">
    <property type="protein sequence ID" value="KKL45613.1"/>
    <property type="molecule type" value="Genomic_DNA"/>
</dbReference>
<organism evidence="1">
    <name type="scientific">marine sediment metagenome</name>
    <dbReference type="NCBI Taxonomy" id="412755"/>
    <lineage>
        <taxon>unclassified sequences</taxon>
        <taxon>metagenomes</taxon>
        <taxon>ecological metagenomes</taxon>
    </lineage>
</organism>
<name>A0A0F9C899_9ZZZZ</name>
<sequence>MKTKKIEEIPTLDEGIEDLKKEGEIEKEIGETREESKLQIVTPEQLTQY</sequence>
<proteinExistence type="predicted"/>
<comment type="caution">
    <text evidence="1">The sequence shown here is derived from an EMBL/GenBank/DDBJ whole genome shotgun (WGS) entry which is preliminary data.</text>
</comment>
<dbReference type="AlphaFoldDB" id="A0A0F9C899"/>
<protein>
    <submittedName>
        <fullName evidence="1">Uncharacterized protein</fullName>
    </submittedName>
</protein>
<evidence type="ECO:0000313" key="1">
    <source>
        <dbReference type="EMBL" id="KKL45613.1"/>
    </source>
</evidence>